<sequence>MPQPFHVSLSGVRLSLTLLSVLFEPTYLPQVHTWTRQYRHPRRQVSVDVAYDVLYVLGLEIRLASASITKFLAPTMMAMLSTSTTGFSALWTPAITVLSSSLLATSLRSRSSRLQIVVNDPSFSSGLALSSISLRSISSSQIPTSNTISRSTFTPSTITQFSKAQPPRFYSRPAPTRP</sequence>
<dbReference type="Proteomes" id="UP000308652">
    <property type="component" value="Unassembled WGS sequence"/>
</dbReference>
<reference evidence="2 3" key="1">
    <citation type="journal article" date="2019" name="Nat. Ecol. Evol.">
        <title>Megaphylogeny resolves global patterns of mushroom evolution.</title>
        <authorList>
            <person name="Varga T."/>
            <person name="Krizsan K."/>
            <person name="Foldi C."/>
            <person name="Dima B."/>
            <person name="Sanchez-Garcia M."/>
            <person name="Sanchez-Ramirez S."/>
            <person name="Szollosi G.J."/>
            <person name="Szarkandi J.G."/>
            <person name="Papp V."/>
            <person name="Albert L."/>
            <person name="Andreopoulos W."/>
            <person name="Angelini C."/>
            <person name="Antonin V."/>
            <person name="Barry K.W."/>
            <person name="Bougher N.L."/>
            <person name="Buchanan P."/>
            <person name="Buyck B."/>
            <person name="Bense V."/>
            <person name="Catcheside P."/>
            <person name="Chovatia M."/>
            <person name="Cooper J."/>
            <person name="Damon W."/>
            <person name="Desjardin D."/>
            <person name="Finy P."/>
            <person name="Geml J."/>
            <person name="Haridas S."/>
            <person name="Hughes K."/>
            <person name="Justo A."/>
            <person name="Karasinski D."/>
            <person name="Kautmanova I."/>
            <person name="Kiss B."/>
            <person name="Kocsube S."/>
            <person name="Kotiranta H."/>
            <person name="LaButti K.M."/>
            <person name="Lechner B.E."/>
            <person name="Liimatainen K."/>
            <person name="Lipzen A."/>
            <person name="Lukacs Z."/>
            <person name="Mihaltcheva S."/>
            <person name="Morgado L.N."/>
            <person name="Niskanen T."/>
            <person name="Noordeloos M.E."/>
            <person name="Ohm R.A."/>
            <person name="Ortiz-Santana B."/>
            <person name="Ovrebo C."/>
            <person name="Racz N."/>
            <person name="Riley R."/>
            <person name="Savchenko A."/>
            <person name="Shiryaev A."/>
            <person name="Soop K."/>
            <person name="Spirin V."/>
            <person name="Szebenyi C."/>
            <person name="Tomsovsky M."/>
            <person name="Tulloss R.E."/>
            <person name="Uehling J."/>
            <person name="Grigoriev I.V."/>
            <person name="Vagvolgyi C."/>
            <person name="Papp T."/>
            <person name="Martin F.M."/>
            <person name="Miettinen O."/>
            <person name="Hibbett D.S."/>
            <person name="Nagy L.G."/>
        </authorList>
    </citation>
    <scope>NUCLEOTIDE SEQUENCE [LARGE SCALE GENOMIC DNA]</scope>
    <source>
        <strain evidence="2 3">CBS 166.37</strain>
    </source>
</reference>
<dbReference type="AlphaFoldDB" id="A0A5C3M2R9"/>
<accession>A0A5C3M2R9</accession>
<feature type="chain" id="PRO_5022664599" evidence="1">
    <location>
        <begin position="34"/>
        <end position="178"/>
    </location>
</feature>
<dbReference type="EMBL" id="ML213622">
    <property type="protein sequence ID" value="TFK35341.1"/>
    <property type="molecule type" value="Genomic_DNA"/>
</dbReference>
<protein>
    <submittedName>
        <fullName evidence="2">Uncharacterized protein</fullName>
    </submittedName>
</protein>
<gene>
    <name evidence="2" type="ORF">BDQ12DRAFT_726087</name>
</gene>
<evidence type="ECO:0000313" key="2">
    <source>
        <dbReference type="EMBL" id="TFK35341.1"/>
    </source>
</evidence>
<proteinExistence type="predicted"/>
<feature type="signal peptide" evidence="1">
    <location>
        <begin position="1"/>
        <end position="33"/>
    </location>
</feature>
<evidence type="ECO:0000313" key="3">
    <source>
        <dbReference type="Proteomes" id="UP000308652"/>
    </source>
</evidence>
<organism evidence="2 3">
    <name type="scientific">Crucibulum laeve</name>
    <dbReference type="NCBI Taxonomy" id="68775"/>
    <lineage>
        <taxon>Eukaryota</taxon>
        <taxon>Fungi</taxon>
        <taxon>Dikarya</taxon>
        <taxon>Basidiomycota</taxon>
        <taxon>Agaricomycotina</taxon>
        <taxon>Agaricomycetes</taxon>
        <taxon>Agaricomycetidae</taxon>
        <taxon>Agaricales</taxon>
        <taxon>Agaricineae</taxon>
        <taxon>Nidulariaceae</taxon>
        <taxon>Crucibulum</taxon>
    </lineage>
</organism>
<evidence type="ECO:0000256" key="1">
    <source>
        <dbReference type="SAM" id="SignalP"/>
    </source>
</evidence>
<keyword evidence="1" id="KW-0732">Signal</keyword>
<keyword evidence="3" id="KW-1185">Reference proteome</keyword>
<name>A0A5C3M2R9_9AGAR</name>